<dbReference type="RefSeq" id="WP_012774843.1">
    <property type="nucleotide sequence ID" value="NZ_JABCMA010000029.1"/>
</dbReference>
<sequence>MTIYTYTSDLTRPLCPTCGRPVTQDTDTPETPWDGTCSSGHSFTFQLEDIVIYVYDDEGTLNSANVADFDCEVEAAVSVINSLIEWTEEYANKHYDSSDIEAHLTELKKLKSDVKGYAIDVSDPIWFETSLGFTFGVK</sequence>
<proteinExistence type="predicted"/>
<dbReference type="EMBL" id="MH548371">
    <property type="protein sequence ID" value="AXQ85530.1"/>
    <property type="molecule type" value="Genomic_DNA"/>
</dbReference>
<evidence type="ECO:0000313" key="1">
    <source>
        <dbReference type="EMBL" id="AXQ85530.1"/>
    </source>
</evidence>
<evidence type="ECO:0000313" key="3">
    <source>
        <dbReference type="Proteomes" id="UP000565155"/>
    </source>
</evidence>
<dbReference type="AlphaFoldDB" id="A0A510BQ30"/>
<geneLocation type="plasmid" evidence="1">
    <name>pVb1636</name>
</geneLocation>
<reference evidence="1" key="1">
    <citation type="submission" date="2018-06" db="EMBL/GenBank/DDBJ databases">
        <title>Genetic characterization of a blaCTX-M-14-carrying plasmid in Vibrio alginolyticus.</title>
        <authorList>
            <person name="Zheng Z."/>
            <person name="Li R."/>
            <person name="Chen S."/>
        </authorList>
    </citation>
    <scope>NUCLEOTIDE SEQUENCE</scope>
    <source>
        <strain evidence="1">Vb1636</strain>
        <plasmid evidence="1">pVb1636</plasmid>
    </source>
</reference>
<keyword evidence="1" id="KW-0614">Plasmid</keyword>
<accession>A0A510BQ30</accession>
<reference evidence="2 3" key="2">
    <citation type="submission" date="2020-04" db="EMBL/GenBank/DDBJ databases">
        <title>Whole-genome sequencing of Vibrio spp. from China reveals different genetic environments of blaCTX-M-14 among diverse lineages.</title>
        <authorList>
            <person name="Zheng Z."/>
            <person name="Ye L."/>
            <person name="Chen S."/>
        </authorList>
    </citation>
    <scope>NUCLEOTIDE SEQUENCE [LARGE SCALE GENOMIC DNA]</scope>
    <source>
        <strain evidence="2 3">Vb1636</strain>
    </source>
</reference>
<name>A0A510BQ30_VIBAL</name>
<dbReference type="EMBL" id="JABCMA010000029">
    <property type="protein sequence ID" value="NMR75761.1"/>
    <property type="molecule type" value="Genomic_DNA"/>
</dbReference>
<organism evidence="1">
    <name type="scientific">Vibrio alginolyticus</name>
    <dbReference type="NCBI Taxonomy" id="663"/>
    <lineage>
        <taxon>Bacteria</taxon>
        <taxon>Pseudomonadati</taxon>
        <taxon>Pseudomonadota</taxon>
        <taxon>Gammaproteobacteria</taxon>
        <taxon>Vibrionales</taxon>
        <taxon>Vibrionaceae</taxon>
        <taxon>Vibrio</taxon>
    </lineage>
</organism>
<evidence type="ECO:0000313" key="2">
    <source>
        <dbReference type="EMBL" id="NMR75761.1"/>
    </source>
</evidence>
<dbReference type="Proteomes" id="UP000565155">
    <property type="component" value="Unassembled WGS sequence"/>
</dbReference>
<protein>
    <submittedName>
        <fullName evidence="1">Uncharacterized protein</fullName>
    </submittedName>
</protein>
<gene>
    <name evidence="2" type="ORF">HKB35_19275</name>
</gene>